<organism evidence="1">
    <name type="scientific">Streptomyces sp. NBC_00049</name>
    <dbReference type="NCBI Taxonomy" id="2903617"/>
    <lineage>
        <taxon>Bacteria</taxon>
        <taxon>Bacillati</taxon>
        <taxon>Actinomycetota</taxon>
        <taxon>Actinomycetes</taxon>
        <taxon>Kitasatosporales</taxon>
        <taxon>Streptomycetaceae</taxon>
        <taxon>Streptomyces</taxon>
    </lineage>
</organism>
<sequence>MPAFLHENVGSFVSNAEACFINWSPKETRAIRKGDYRIRYTSDFGGRIDGVGKLC</sequence>
<evidence type="ECO:0000313" key="1">
    <source>
        <dbReference type="EMBL" id="WTU77480.1"/>
    </source>
</evidence>
<protein>
    <submittedName>
        <fullName evidence="1">Uncharacterized protein</fullName>
    </submittedName>
</protein>
<name>A0AAU2JXB7_9ACTN</name>
<accession>A0AAU2JXB7</accession>
<gene>
    <name evidence="1" type="ORF">OG327_31450</name>
</gene>
<proteinExistence type="predicted"/>
<dbReference type="AlphaFoldDB" id="A0AAU2JXB7"/>
<dbReference type="EMBL" id="CP108264">
    <property type="protein sequence ID" value="WTU77480.1"/>
    <property type="molecule type" value="Genomic_DNA"/>
</dbReference>
<reference evidence="1" key="1">
    <citation type="submission" date="2022-10" db="EMBL/GenBank/DDBJ databases">
        <title>The complete genomes of actinobacterial strains from the NBC collection.</title>
        <authorList>
            <person name="Joergensen T.S."/>
            <person name="Alvarez Arevalo M."/>
            <person name="Sterndorff E.B."/>
            <person name="Faurdal D."/>
            <person name="Vuksanovic O."/>
            <person name="Mourched A.-S."/>
            <person name="Charusanti P."/>
            <person name="Shaw S."/>
            <person name="Blin K."/>
            <person name="Weber T."/>
        </authorList>
    </citation>
    <scope>NUCLEOTIDE SEQUENCE</scope>
    <source>
        <strain evidence="1">NBC_00049</strain>
    </source>
</reference>